<dbReference type="Proteomes" id="UP000193922">
    <property type="component" value="Unassembled WGS sequence"/>
</dbReference>
<dbReference type="CDD" id="cd00590">
    <property type="entry name" value="RRM_SF"/>
    <property type="match status" value="1"/>
</dbReference>
<dbReference type="EMBL" id="MCFD01000002">
    <property type="protein sequence ID" value="ORX73260.1"/>
    <property type="molecule type" value="Genomic_DNA"/>
</dbReference>
<evidence type="ECO:0008006" key="3">
    <source>
        <dbReference type="Google" id="ProtNLM"/>
    </source>
</evidence>
<reference evidence="1 2" key="1">
    <citation type="submission" date="2016-07" db="EMBL/GenBank/DDBJ databases">
        <title>Pervasive Adenine N6-methylation of Active Genes in Fungi.</title>
        <authorList>
            <consortium name="DOE Joint Genome Institute"/>
            <person name="Mondo S.J."/>
            <person name="Dannebaum R.O."/>
            <person name="Kuo R.C."/>
            <person name="Labutti K."/>
            <person name="Haridas S."/>
            <person name="Kuo A."/>
            <person name="Salamov A."/>
            <person name="Ahrendt S.R."/>
            <person name="Lipzen A."/>
            <person name="Sullivan W."/>
            <person name="Andreopoulos W.B."/>
            <person name="Clum A."/>
            <person name="Lindquist E."/>
            <person name="Daum C."/>
            <person name="Ramamoorthy G.K."/>
            <person name="Gryganskyi A."/>
            <person name="Culley D."/>
            <person name="Magnuson J.K."/>
            <person name="James T.Y."/>
            <person name="O'Malley M.A."/>
            <person name="Stajich J.E."/>
            <person name="Spatafora J.W."/>
            <person name="Visel A."/>
            <person name="Grigoriev I.V."/>
        </authorList>
    </citation>
    <scope>NUCLEOTIDE SEQUENCE [LARGE SCALE GENOMIC DNA]</scope>
    <source>
        <strain evidence="1 2">ATCC 12442</strain>
    </source>
</reference>
<keyword evidence="2" id="KW-1185">Reference proteome</keyword>
<evidence type="ECO:0000313" key="2">
    <source>
        <dbReference type="Proteomes" id="UP000193922"/>
    </source>
</evidence>
<name>A0A1Y1WI62_9FUNG</name>
<proteinExistence type="predicted"/>
<organism evidence="1 2">
    <name type="scientific">Linderina pennispora</name>
    <dbReference type="NCBI Taxonomy" id="61395"/>
    <lineage>
        <taxon>Eukaryota</taxon>
        <taxon>Fungi</taxon>
        <taxon>Fungi incertae sedis</taxon>
        <taxon>Zoopagomycota</taxon>
        <taxon>Kickxellomycotina</taxon>
        <taxon>Kickxellomycetes</taxon>
        <taxon>Kickxellales</taxon>
        <taxon>Kickxellaceae</taxon>
        <taxon>Linderina</taxon>
    </lineage>
</organism>
<sequence length="176" mass="19142">MAHGGGVLLTFRGLPPDATEADLREVVNAPVHSAHIQKAGGRVLYGECHVKNITEALNILRTCNFTMVRRCAVKIHLGTGKQPLSPNQRIEIPQLLPGVGEPEVFGYFKQFGTIIRIEVDQQKASVWYANEPEALRAGCSVSSSGLVGTVPVYEIMDSGSDEEGMITDDDVPARYH</sequence>
<gene>
    <name evidence="1" type="ORF">DL89DRAFT_90434</name>
</gene>
<dbReference type="SUPFAM" id="SSF54928">
    <property type="entry name" value="RNA-binding domain, RBD"/>
    <property type="match status" value="1"/>
</dbReference>
<dbReference type="RefSeq" id="XP_040746600.1">
    <property type="nucleotide sequence ID" value="XM_040892231.1"/>
</dbReference>
<evidence type="ECO:0000313" key="1">
    <source>
        <dbReference type="EMBL" id="ORX73260.1"/>
    </source>
</evidence>
<dbReference type="GeneID" id="63808879"/>
<comment type="caution">
    <text evidence="1">The sequence shown here is derived from an EMBL/GenBank/DDBJ whole genome shotgun (WGS) entry which is preliminary data.</text>
</comment>
<dbReference type="InterPro" id="IPR035979">
    <property type="entry name" value="RBD_domain_sf"/>
</dbReference>
<protein>
    <recommendedName>
        <fullName evidence="3">RRM domain-containing protein</fullName>
    </recommendedName>
</protein>
<dbReference type="GO" id="GO:0003676">
    <property type="term" value="F:nucleic acid binding"/>
    <property type="evidence" value="ECO:0007669"/>
    <property type="project" value="InterPro"/>
</dbReference>
<dbReference type="AlphaFoldDB" id="A0A1Y1WI62"/>
<dbReference type="OrthoDB" id="10452506at2759"/>
<accession>A0A1Y1WI62</accession>